<dbReference type="Gene3D" id="3.90.550.10">
    <property type="entry name" value="Spore Coat Polysaccharide Biosynthesis Protein SpsA, Chain A"/>
    <property type="match status" value="1"/>
</dbReference>
<dbReference type="InterPro" id="IPR025877">
    <property type="entry name" value="MobA-like_NTP_Trfase"/>
</dbReference>
<dbReference type="SUPFAM" id="SSF53448">
    <property type="entry name" value="Nucleotide-diphospho-sugar transferases"/>
    <property type="match status" value="1"/>
</dbReference>
<proteinExistence type="predicted"/>
<organism evidence="3 4">
    <name type="scientific">Kitasatospora indigofera</name>
    <dbReference type="NCBI Taxonomy" id="67307"/>
    <lineage>
        <taxon>Bacteria</taxon>
        <taxon>Bacillati</taxon>
        <taxon>Actinomycetota</taxon>
        <taxon>Actinomycetes</taxon>
        <taxon>Kitasatosporales</taxon>
        <taxon>Streptomycetaceae</taxon>
        <taxon>Kitasatospora</taxon>
    </lineage>
</organism>
<dbReference type="PANTHER" id="PTHR19136:SF81">
    <property type="entry name" value="MOLYBDENUM COFACTOR GUANYLYLTRANSFERASE"/>
    <property type="match status" value="1"/>
</dbReference>
<dbReference type="Pfam" id="PF12804">
    <property type="entry name" value="NTP_transf_3"/>
    <property type="match status" value="1"/>
</dbReference>
<dbReference type="GO" id="GO:0016779">
    <property type="term" value="F:nucleotidyltransferase activity"/>
    <property type="evidence" value="ECO:0007669"/>
    <property type="project" value="UniProtKB-ARBA"/>
</dbReference>
<dbReference type="PANTHER" id="PTHR19136">
    <property type="entry name" value="MOLYBDENUM COFACTOR GUANYLYLTRANSFERASE"/>
    <property type="match status" value="1"/>
</dbReference>
<reference evidence="3" key="1">
    <citation type="journal article" date="2014" name="Int. J. Syst. Evol. Microbiol.">
        <title>Complete genome sequence of Corynebacterium casei LMG S-19264T (=DSM 44701T), isolated from a smear-ripened cheese.</title>
        <authorList>
            <consortium name="US DOE Joint Genome Institute (JGI-PGF)"/>
            <person name="Walter F."/>
            <person name="Albersmeier A."/>
            <person name="Kalinowski J."/>
            <person name="Ruckert C."/>
        </authorList>
    </citation>
    <scope>NUCLEOTIDE SEQUENCE</scope>
    <source>
        <strain evidence="3">JCM 4646</strain>
    </source>
</reference>
<dbReference type="AlphaFoldDB" id="A0A919L587"/>
<evidence type="ECO:0000259" key="2">
    <source>
        <dbReference type="Pfam" id="PF12804"/>
    </source>
</evidence>
<evidence type="ECO:0000313" key="3">
    <source>
        <dbReference type="EMBL" id="GHH84583.1"/>
    </source>
</evidence>
<dbReference type="EMBL" id="BNBO01000075">
    <property type="protein sequence ID" value="GHH84583.1"/>
    <property type="molecule type" value="Genomic_DNA"/>
</dbReference>
<dbReference type="InterPro" id="IPR029044">
    <property type="entry name" value="Nucleotide-diphossugar_trans"/>
</dbReference>
<comment type="caution">
    <text evidence="3">The sequence shown here is derived from an EMBL/GenBank/DDBJ whole genome shotgun (WGS) entry which is preliminary data.</text>
</comment>
<evidence type="ECO:0000256" key="1">
    <source>
        <dbReference type="ARBA" id="ARBA00022679"/>
    </source>
</evidence>
<evidence type="ECO:0000313" key="4">
    <source>
        <dbReference type="Proteomes" id="UP000617734"/>
    </source>
</evidence>
<dbReference type="Proteomes" id="UP000617734">
    <property type="component" value="Unassembled WGS sequence"/>
</dbReference>
<sequence length="208" mass="21068">MTPYDAIVLAGGAARRLGGADKPALTVGASTLLDRVLAACAGAAGTVVVGPVRPTTRTGLRWTREQPPGGGPVAAVAAGLARVSAPAVLLLAADLPFLDEGTVRRLAGALDGPGAPGPDAPEAVLLVDAAGRDQPLAAAYRTAALRTALAALGDPAGLPLRRLTGGLRTLRLADADGVTDDCDTWEELARARERERARAGRPAERGPR</sequence>
<protein>
    <recommendedName>
        <fullName evidence="2">MobA-like NTP transferase domain-containing protein</fullName>
    </recommendedName>
</protein>
<gene>
    <name evidence="3" type="ORF">GCM10018781_74190</name>
</gene>
<name>A0A919L587_9ACTN</name>
<feature type="domain" description="MobA-like NTP transferase" evidence="2">
    <location>
        <begin position="6"/>
        <end position="157"/>
    </location>
</feature>
<reference evidence="3" key="2">
    <citation type="submission" date="2020-09" db="EMBL/GenBank/DDBJ databases">
        <authorList>
            <person name="Sun Q."/>
            <person name="Ohkuma M."/>
        </authorList>
    </citation>
    <scope>NUCLEOTIDE SEQUENCE</scope>
    <source>
        <strain evidence="3">JCM 4646</strain>
    </source>
</reference>
<keyword evidence="1" id="KW-0808">Transferase</keyword>
<keyword evidence="4" id="KW-1185">Reference proteome</keyword>
<accession>A0A919L587</accession>